<dbReference type="PROSITE" id="PS50072">
    <property type="entry name" value="CSA_PPIASE_2"/>
    <property type="match status" value="1"/>
</dbReference>
<dbReference type="InterPro" id="IPR002130">
    <property type="entry name" value="Cyclophilin-type_PPIase_dom"/>
</dbReference>
<name>A0AB34IMU9_PRYPA</name>
<evidence type="ECO:0000256" key="3">
    <source>
        <dbReference type="RuleBase" id="RU363019"/>
    </source>
</evidence>
<dbReference type="PANTHER" id="PTHR43246">
    <property type="entry name" value="PEPTIDYL-PROLYL CIS-TRANS ISOMERASE CYP38, CHLOROPLASTIC"/>
    <property type="match status" value="1"/>
</dbReference>
<evidence type="ECO:0000313" key="6">
    <source>
        <dbReference type="Proteomes" id="UP001515480"/>
    </source>
</evidence>
<comment type="function">
    <text evidence="3">PPIases accelerate the folding of proteins. It catalyzes the cis-trans isomerization of proline imidic peptide bonds in oligopeptides.</text>
</comment>
<dbReference type="AlphaFoldDB" id="A0AB34IMU9"/>
<evidence type="ECO:0000259" key="4">
    <source>
        <dbReference type="PROSITE" id="PS50072"/>
    </source>
</evidence>
<evidence type="ECO:0000256" key="1">
    <source>
        <dbReference type="ARBA" id="ARBA00023110"/>
    </source>
</evidence>
<gene>
    <name evidence="5" type="ORF">AB1Y20_011971</name>
</gene>
<keyword evidence="6" id="KW-1185">Reference proteome</keyword>
<feature type="domain" description="PPIase cyclophilin-type" evidence="4">
    <location>
        <begin position="23"/>
        <end position="132"/>
    </location>
</feature>
<dbReference type="GO" id="GO:0003755">
    <property type="term" value="F:peptidyl-prolyl cis-trans isomerase activity"/>
    <property type="evidence" value="ECO:0007669"/>
    <property type="project" value="UniProtKB-UniRule"/>
</dbReference>
<dbReference type="EMBL" id="JBGBPQ010000021">
    <property type="protein sequence ID" value="KAL1503487.1"/>
    <property type="molecule type" value="Genomic_DNA"/>
</dbReference>
<keyword evidence="2 3" id="KW-0413">Isomerase</keyword>
<comment type="catalytic activity">
    <reaction evidence="3">
        <text>[protein]-peptidylproline (omega=180) = [protein]-peptidylproline (omega=0)</text>
        <dbReference type="Rhea" id="RHEA:16237"/>
        <dbReference type="Rhea" id="RHEA-COMP:10747"/>
        <dbReference type="Rhea" id="RHEA-COMP:10748"/>
        <dbReference type="ChEBI" id="CHEBI:83833"/>
        <dbReference type="ChEBI" id="CHEBI:83834"/>
        <dbReference type="EC" id="5.2.1.8"/>
    </reaction>
</comment>
<organism evidence="5 6">
    <name type="scientific">Prymnesium parvum</name>
    <name type="common">Toxic golden alga</name>
    <dbReference type="NCBI Taxonomy" id="97485"/>
    <lineage>
        <taxon>Eukaryota</taxon>
        <taxon>Haptista</taxon>
        <taxon>Haptophyta</taxon>
        <taxon>Prymnesiophyceae</taxon>
        <taxon>Prymnesiales</taxon>
        <taxon>Prymnesiaceae</taxon>
        <taxon>Prymnesium</taxon>
    </lineage>
</organism>
<evidence type="ECO:0000256" key="2">
    <source>
        <dbReference type="ARBA" id="ARBA00023235"/>
    </source>
</evidence>
<comment type="caution">
    <text evidence="5">The sequence shown here is derived from an EMBL/GenBank/DDBJ whole genome shotgun (WGS) entry which is preliminary data.</text>
</comment>
<dbReference type="InterPro" id="IPR029000">
    <property type="entry name" value="Cyclophilin-like_dom_sf"/>
</dbReference>
<sequence length="176" mass="19373">MAFKAKFELVHPGLGGATAEFEVEVHPEWAPLGAQRFKDLVLAGYFTDCRVHRVVSGFIAQWGIPGDPAVYRQWGENKIKDDPVKTSNVKGTISFATSGPNARGSQMFINLVDNSMLDEQGFAPFAVITTPGDAAYKFYNGYERAGPDQSRAKEEGNSYLAKEFPNLSYIARVSLM</sequence>
<proteinExistence type="inferred from homology"/>
<comment type="similarity">
    <text evidence="3">Belongs to the cyclophilin-type PPIase family.</text>
</comment>
<dbReference type="SUPFAM" id="SSF50891">
    <property type="entry name" value="Cyclophilin-like"/>
    <property type="match status" value="1"/>
</dbReference>
<dbReference type="Gene3D" id="2.40.100.10">
    <property type="entry name" value="Cyclophilin-like"/>
    <property type="match status" value="1"/>
</dbReference>
<protein>
    <recommendedName>
        <fullName evidence="3">Peptidyl-prolyl cis-trans isomerase</fullName>
        <shortName evidence="3">PPIase</shortName>
        <ecNumber evidence="3">5.2.1.8</ecNumber>
    </recommendedName>
</protein>
<evidence type="ECO:0000313" key="5">
    <source>
        <dbReference type="EMBL" id="KAL1503487.1"/>
    </source>
</evidence>
<accession>A0AB34IMU9</accession>
<dbReference type="InterPro" id="IPR044665">
    <property type="entry name" value="E_coli_cyclophilin_A-like"/>
</dbReference>
<keyword evidence="1 3" id="KW-0697">Rotamase</keyword>
<dbReference type="Pfam" id="PF00160">
    <property type="entry name" value="Pro_isomerase"/>
    <property type="match status" value="1"/>
</dbReference>
<dbReference type="PRINTS" id="PR00153">
    <property type="entry name" value="CSAPPISMRASE"/>
</dbReference>
<dbReference type="Proteomes" id="UP001515480">
    <property type="component" value="Unassembled WGS sequence"/>
</dbReference>
<dbReference type="EC" id="5.2.1.8" evidence="3"/>
<reference evidence="5 6" key="1">
    <citation type="journal article" date="2024" name="Science">
        <title>Giant polyketide synthase enzymes in the biosynthesis of giant marine polyether toxins.</title>
        <authorList>
            <person name="Fallon T.R."/>
            <person name="Shende V.V."/>
            <person name="Wierzbicki I.H."/>
            <person name="Pendleton A.L."/>
            <person name="Watervoot N.F."/>
            <person name="Auber R.P."/>
            <person name="Gonzalez D.J."/>
            <person name="Wisecaver J.H."/>
            <person name="Moore B.S."/>
        </authorList>
    </citation>
    <scope>NUCLEOTIDE SEQUENCE [LARGE SCALE GENOMIC DNA]</scope>
    <source>
        <strain evidence="5 6">12B1</strain>
    </source>
</reference>